<comment type="function">
    <text evidence="9">Small subunit of the glutamine-dependent carbamoyl phosphate synthetase (CPSase). CPSase catalyzes the formation of carbamoyl phosphate from the ammonia moiety of glutamine, carbonate, and phosphate donated by ATP, constituting the first step of 2 biosynthetic pathways, one leading to arginine and/or urea and the other to pyrimidine nucleotides. The small subunit (glutamine amidotransferase) binds and cleaves glutamine to supply the large subunit with the substrate ammonia.</text>
</comment>
<feature type="binding site" evidence="9">
    <location>
        <position position="372"/>
    </location>
    <ligand>
        <name>L-glutamine</name>
        <dbReference type="ChEBI" id="CHEBI:58359"/>
    </ligand>
</feature>
<evidence type="ECO:0000256" key="10">
    <source>
        <dbReference type="SAM" id="MobiDB-lite"/>
    </source>
</evidence>
<evidence type="ECO:0000259" key="11">
    <source>
        <dbReference type="SMART" id="SM01097"/>
    </source>
</evidence>
<dbReference type="InterPro" id="IPR035686">
    <property type="entry name" value="CPSase_GATase1"/>
</dbReference>
<feature type="region of interest" description="CPSase" evidence="9">
    <location>
        <begin position="1"/>
        <end position="249"/>
    </location>
</feature>
<feature type="binding site" evidence="9">
    <location>
        <position position="57"/>
    </location>
    <ligand>
        <name>L-glutamine</name>
        <dbReference type="ChEBI" id="CHEBI:58359"/>
    </ligand>
</feature>
<dbReference type="GO" id="GO:0005524">
    <property type="term" value="F:ATP binding"/>
    <property type="evidence" value="ECO:0007669"/>
    <property type="project" value="UniProtKB-UniRule"/>
</dbReference>
<dbReference type="InterPro" id="IPR002474">
    <property type="entry name" value="CarbamoylP_synth_ssu_N"/>
</dbReference>
<keyword evidence="5 9" id="KW-0067">ATP-binding</keyword>
<dbReference type="GO" id="GO:0044205">
    <property type="term" value="P:'de novo' UMP biosynthetic process"/>
    <property type="evidence" value="ECO:0007669"/>
    <property type="project" value="UniProtKB-UniRule"/>
</dbReference>
<dbReference type="Gene3D" id="3.40.50.880">
    <property type="match status" value="1"/>
</dbReference>
<evidence type="ECO:0000256" key="9">
    <source>
        <dbReference type="HAMAP-Rule" id="MF_01209"/>
    </source>
</evidence>
<dbReference type="Proteomes" id="UP000244013">
    <property type="component" value="Unassembled WGS sequence"/>
</dbReference>
<accession>A0A2T5UCQ8</accession>
<dbReference type="GO" id="GO:0004359">
    <property type="term" value="F:glutaminase activity"/>
    <property type="evidence" value="ECO:0007669"/>
    <property type="project" value="RHEA"/>
</dbReference>
<dbReference type="GO" id="GO:0006526">
    <property type="term" value="P:L-arginine biosynthetic process"/>
    <property type="evidence" value="ECO:0007669"/>
    <property type="project" value="UniProtKB-UniRule"/>
</dbReference>
<feature type="compositionally biased region" description="Pro residues" evidence="10">
    <location>
        <begin position="226"/>
        <end position="236"/>
    </location>
</feature>
<evidence type="ECO:0000256" key="5">
    <source>
        <dbReference type="ARBA" id="ARBA00022840"/>
    </source>
</evidence>
<keyword evidence="3 9" id="KW-0436">Ligase</keyword>
<dbReference type="EMBL" id="QAYE01000001">
    <property type="protein sequence ID" value="PTW49288.1"/>
    <property type="molecule type" value="Genomic_DNA"/>
</dbReference>
<evidence type="ECO:0000256" key="2">
    <source>
        <dbReference type="ARBA" id="ARBA00007800"/>
    </source>
</evidence>
<feature type="binding site" evidence="9">
    <location>
        <position position="331"/>
    </location>
    <ligand>
        <name>L-glutamine</name>
        <dbReference type="ChEBI" id="CHEBI:58359"/>
    </ligand>
</feature>
<name>A0A2T5UCQ8_9SPHN</name>
<feature type="binding site" evidence="9">
    <location>
        <position position="371"/>
    </location>
    <ligand>
        <name>L-glutamine</name>
        <dbReference type="ChEBI" id="CHEBI:58359"/>
    </ligand>
</feature>
<sequence>MADAQPIAMPAGATGVLVLANGDVIWGRGFGAEGSAVGEVCFHTAMTGYQEVLTDPSFAGQMICFTFPHIGNVGANPDDVEADDPHALGIIVREDVTQPSSFRAVEGLDGWMKRHARIGLSGVDTRALTRRIRVAGAPNGVIAHSASGEFEVPALLAMARAWPGLEGMDLAKDVSTEMHYGWGEDAPGGVWKLGFGYGDSSQAGEGASAPLPLAGGVGGGAGQSAPTPPEAMPSPNPSRSAEGEQKARPHVVAIDYGSKRNIFRNLVEAGAKVSVVSATASFDDVMALNPDGIFLSNGPGDPAATADYAVPVIRQLLETGKPLFGICLGHQLLGLAVGATTTKMFQGHRGANHPVKRLSDGAVEITSMNHGFAVERDSLPANVRETHVSLFDGSNAGLELTDKPAFSVQYHPEASPGPQDSLYLFERFVSSLRNIEGS</sequence>
<gene>
    <name evidence="9" type="primary">carA</name>
    <name evidence="12" type="ORF">C8J25_101796</name>
</gene>
<dbReference type="UniPathway" id="UPA00068">
    <property type="reaction ID" value="UER00171"/>
</dbReference>
<evidence type="ECO:0000256" key="1">
    <source>
        <dbReference type="ARBA" id="ARBA00005077"/>
    </source>
</evidence>
<dbReference type="PRINTS" id="PR00099">
    <property type="entry name" value="CPSGATASE"/>
</dbReference>
<dbReference type="SUPFAM" id="SSF52317">
    <property type="entry name" value="Class I glutamine amidotransferase-like"/>
    <property type="match status" value="1"/>
</dbReference>
<feature type="active site" description="Nucleophile" evidence="9">
    <location>
        <position position="327"/>
    </location>
</feature>
<dbReference type="NCBIfam" id="TIGR01368">
    <property type="entry name" value="CPSaseIIsmall"/>
    <property type="match status" value="1"/>
</dbReference>
<feature type="binding site" evidence="9">
    <location>
        <position position="300"/>
    </location>
    <ligand>
        <name>L-glutamine</name>
        <dbReference type="ChEBI" id="CHEBI:58359"/>
    </ligand>
</feature>
<dbReference type="InterPro" id="IPR036480">
    <property type="entry name" value="CarbP_synth_ssu_N_sf"/>
</dbReference>
<feature type="active site" evidence="9">
    <location>
        <position position="411"/>
    </location>
</feature>
<dbReference type="NCBIfam" id="NF009475">
    <property type="entry name" value="PRK12838.1"/>
    <property type="match status" value="1"/>
</dbReference>
<comment type="catalytic activity">
    <reaction evidence="9">
        <text>L-glutamine + H2O = L-glutamate + NH4(+)</text>
        <dbReference type="Rhea" id="RHEA:15889"/>
        <dbReference type="ChEBI" id="CHEBI:15377"/>
        <dbReference type="ChEBI" id="CHEBI:28938"/>
        <dbReference type="ChEBI" id="CHEBI:29985"/>
        <dbReference type="ChEBI" id="CHEBI:58359"/>
    </reaction>
</comment>
<evidence type="ECO:0000313" key="12">
    <source>
        <dbReference type="EMBL" id="PTW49288.1"/>
    </source>
</evidence>
<dbReference type="SUPFAM" id="SSF52021">
    <property type="entry name" value="Carbamoyl phosphate synthetase, small subunit N-terminal domain"/>
    <property type="match status" value="1"/>
</dbReference>
<evidence type="ECO:0000313" key="13">
    <source>
        <dbReference type="Proteomes" id="UP000244013"/>
    </source>
</evidence>
<dbReference type="PANTHER" id="PTHR43418">
    <property type="entry name" value="MULTIFUNCTIONAL TRYPTOPHAN BIOSYNTHESIS PROTEIN-RELATED"/>
    <property type="match status" value="1"/>
</dbReference>
<comment type="catalytic activity">
    <reaction evidence="8 9">
        <text>hydrogencarbonate + L-glutamine + 2 ATP + H2O = carbamoyl phosphate + L-glutamate + 2 ADP + phosphate + 2 H(+)</text>
        <dbReference type="Rhea" id="RHEA:18633"/>
        <dbReference type="ChEBI" id="CHEBI:15377"/>
        <dbReference type="ChEBI" id="CHEBI:15378"/>
        <dbReference type="ChEBI" id="CHEBI:17544"/>
        <dbReference type="ChEBI" id="CHEBI:29985"/>
        <dbReference type="ChEBI" id="CHEBI:30616"/>
        <dbReference type="ChEBI" id="CHEBI:43474"/>
        <dbReference type="ChEBI" id="CHEBI:58228"/>
        <dbReference type="ChEBI" id="CHEBI:58359"/>
        <dbReference type="ChEBI" id="CHEBI:456216"/>
        <dbReference type="EC" id="6.3.5.5"/>
    </reaction>
</comment>
<evidence type="ECO:0000256" key="7">
    <source>
        <dbReference type="ARBA" id="ARBA00022975"/>
    </source>
</evidence>
<dbReference type="OrthoDB" id="9804328at2"/>
<keyword evidence="7 9" id="KW-0665">Pyrimidine biosynthesis</keyword>
<dbReference type="GO" id="GO:0006207">
    <property type="term" value="P:'de novo' pyrimidine nucleobase biosynthetic process"/>
    <property type="evidence" value="ECO:0007669"/>
    <property type="project" value="InterPro"/>
</dbReference>
<comment type="caution">
    <text evidence="12">The sequence shown here is derived from an EMBL/GenBank/DDBJ whole genome shotgun (WGS) entry which is preliminary data.</text>
</comment>
<organism evidence="12 13">
    <name type="scientific">Sphingomonas faeni</name>
    <dbReference type="NCBI Taxonomy" id="185950"/>
    <lineage>
        <taxon>Bacteria</taxon>
        <taxon>Pseudomonadati</taxon>
        <taxon>Pseudomonadota</taxon>
        <taxon>Alphaproteobacteria</taxon>
        <taxon>Sphingomonadales</taxon>
        <taxon>Sphingomonadaceae</taxon>
        <taxon>Sphingomonas</taxon>
    </lineage>
</organism>
<protein>
    <recommendedName>
        <fullName evidence="9">Carbamoyl phosphate synthase small chain</fullName>
        <ecNumber evidence="9">6.3.5.5</ecNumber>
    </recommendedName>
    <alternativeName>
        <fullName evidence="9">Carbamoyl phosphate synthetase glutamine chain</fullName>
    </alternativeName>
</protein>
<keyword evidence="9" id="KW-0055">Arginine biosynthesis</keyword>
<comment type="pathway">
    <text evidence="9">Pyrimidine metabolism; UMP biosynthesis via de novo pathway; (S)-dihydroorotate from bicarbonate: step 1/3.</text>
</comment>
<dbReference type="AlphaFoldDB" id="A0A2T5UCQ8"/>
<keyword evidence="6 9" id="KW-0315">Glutamine amidotransferase</keyword>
<evidence type="ECO:0000256" key="3">
    <source>
        <dbReference type="ARBA" id="ARBA00022598"/>
    </source>
</evidence>
<dbReference type="RefSeq" id="WP_107952277.1">
    <property type="nucleotide sequence ID" value="NZ_QAYE01000001.1"/>
</dbReference>
<dbReference type="EC" id="6.3.5.5" evidence="9"/>
<dbReference type="PROSITE" id="PS51273">
    <property type="entry name" value="GATASE_TYPE_1"/>
    <property type="match status" value="1"/>
</dbReference>
<dbReference type="InterPro" id="IPR050472">
    <property type="entry name" value="Anth_synth/Amidotransfase"/>
</dbReference>
<dbReference type="SMART" id="SM01097">
    <property type="entry name" value="CPSase_sm_chain"/>
    <property type="match status" value="1"/>
</dbReference>
<dbReference type="GO" id="GO:0006541">
    <property type="term" value="P:glutamine metabolic process"/>
    <property type="evidence" value="ECO:0007669"/>
    <property type="project" value="InterPro"/>
</dbReference>
<evidence type="ECO:0000256" key="6">
    <source>
        <dbReference type="ARBA" id="ARBA00022962"/>
    </source>
</evidence>
<feature type="domain" description="Carbamoyl-phosphate synthase small subunit N-terminal" evidence="11">
    <location>
        <begin position="13"/>
        <end position="143"/>
    </location>
</feature>
<dbReference type="Gene3D" id="3.50.30.20">
    <property type="entry name" value="Carbamoyl-phosphate synthase small subunit, N-terminal domain"/>
    <property type="match status" value="1"/>
</dbReference>
<keyword evidence="4 9" id="KW-0547">Nucleotide-binding</keyword>
<comment type="subunit">
    <text evidence="9">Composed of two chains; the small (or glutamine) chain promotes the hydrolysis of glutamine to ammonia, which is used by the large (or ammonia) chain to synthesize carbamoyl phosphate. Tetramer of heterodimers (alpha,beta)4.</text>
</comment>
<dbReference type="Pfam" id="PF00988">
    <property type="entry name" value="CPSase_sm_chain"/>
    <property type="match status" value="1"/>
</dbReference>
<dbReference type="CDD" id="cd01744">
    <property type="entry name" value="GATase1_CPSase"/>
    <property type="match status" value="1"/>
</dbReference>
<evidence type="ECO:0000256" key="8">
    <source>
        <dbReference type="ARBA" id="ARBA00048816"/>
    </source>
</evidence>
<reference evidence="12 13" key="1">
    <citation type="submission" date="2018-04" db="EMBL/GenBank/DDBJ databases">
        <title>Genomic Encyclopedia of Type Strains, Phase III (KMG-III): the genomes of soil and plant-associated and newly described type strains.</title>
        <authorList>
            <person name="Whitman W."/>
        </authorList>
    </citation>
    <scope>NUCLEOTIDE SEQUENCE [LARGE SCALE GENOMIC DNA]</scope>
    <source>
        <strain evidence="12 13">MA-olki</strain>
    </source>
</reference>
<evidence type="ECO:0000256" key="4">
    <source>
        <dbReference type="ARBA" id="ARBA00022741"/>
    </source>
</evidence>
<dbReference type="PANTHER" id="PTHR43418:SF7">
    <property type="entry name" value="CARBAMOYL-PHOSPHATE SYNTHASE SMALL CHAIN"/>
    <property type="match status" value="1"/>
</dbReference>
<dbReference type="Pfam" id="PF00117">
    <property type="entry name" value="GATase"/>
    <property type="match status" value="1"/>
</dbReference>
<feature type="active site" evidence="9">
    <location>
        <position position="413"/>
    </location>
</feature>
<dbReference type="HAMAP" id="MF_01209">
    <property type="entry name" value="CPSase_S_chain"/>
    <property type="match status" value="1"/>
</dbReference>
<keyword evidence="9" id="KW-0028">Amino-acid biosynthesis</keyword>
<dbReference type="InterPro" id="IPR017926">
    <property type="entry name" value="GATASE"/>
</dbReference>
<proteinExistence type="inferred from homology"/>
<dbReference type="InterPro" id="IPR029062">
    <property type="entry name" value="Class_I_gatase-like"/>
</dbReference>
<dbReference type="UniPathway" id="UPA00070">
    <property type="reaction ID" value="UER00115"/>
</dbReference>
<dbReference type="InterPro" id="IPR006274">
    <property type="entry name" value="CarbamoylP_synth_ssu"/>
</dbReference>
<dbReference type="GO" id="GO:0004088">
    <property type="term" value="F:carbamoyl-phosphate synthase (glutamine-hydrolyzing) activity"/>
    <property type="evidence" value="ECO:0007669"/>
    <property type="project" value="UniProtKB-UniRule"/>
</dbReference>
<feature type="region of interest" description="Disordered" evidence="10">
    <location>
        <begin position="206"/>
        <end position="248"/>
    </location>
</feature>
<dbReference type="PRINTS" id="PR00097">
    <property type="entry name" value="ANTSNTHASEII"/>
</dbReference>
<feature type="binding site" evidence="9">
    <location>
        <position position="298"/>
    </location>
    <ligand>
        <name>L-glutamine</name>
        <dbReference type="ChEBI" id="CHEBI:58359"/>
    </ligand>
</feature>
<feature type="binding site" evidence="9">
    <location>
        <position position="369"/>
    </location>
    <ligand>
        <name>L-glutamine</name>
        <dbReference type="ChEBI" id="CHEBI:58359"/>
    </ligand>
</feature>
<comment type="similarity">
    <text evidence="2 9">Belongs to the CarA family.</text>
</comment>
<dbReference type="GeneID" id="91004867"/>
<feature type="binding site" evidence="9">
    <location>
        <position position="328"/>
    </location>
    <ligand>
        <name>L-glutamine</name>
        <dbReference type="ChEBI" id="CHEBI:58359"/>
    </ligand>
</feature>
<dbReference type="PRINTS" id="PR00096">
    <property type="entry name" value="GATASE"/>
</dbReference>
<comment type="pathway">
    <text evidence="1 9">Amino-acid biosynthesis; L-arginine biosynthesis; carbamoyl phosphate from bicarbonate: step 1/1.</text>
</comment>